<comment type="caution">
    <text evidence="2">The sequence shown here is derived from an EMBL/GenBank/DDBJ whole genome shotgun (WGS) entry which is preliminary data.</text>
</comment>
<evidence type="ECO:0000313" key="3">
    <source>
        <dbReference type="Proteomes" id="UP000572635"/>
    </source>
</evidence>
<dbReference type="RefSeq" id="WP_184387828.1">
    <property type="nucleotide sequence ID" value="NZ_BAAAJD010000024.1"/>
</dbReference>
<dbReference type="Proteomes" id="UP000572635">
    <property type="component" value="Unassembled WGS sequence"/>
</dbReference>
<reference evidence="2 3" key="1">
    <citation type="submission" date="2020-08" db="EMBL/GenBank/DDBJ databases">
        <title>Sequencing the genomes of 1000 actinobacteria strains.</title>
        <authorList>
            <person name="Klenk H.-P."/>
        </authorList>
    </citation>
    <scope>NUCLEOTIDE SEQUENCE [LARGE SCALE GENOMIC DNA]</scope>
    <source>
        <strain evidence="2 3">DSM 44551</strain>
    </source>
</reference>
<dbReference type="AlphaFoldDB" id="A0A7W8QGR2"/>
<name>A0A7W8QGR2_9ACTN</name>
<organism evidence="2 3">
    <name type="scientific">Nocardiopsis composta</name>
    <dbReference type="NCBI Taxonomy" id="157465"/>
    <lineage>
        <taxon>Bacteria</taxon>
        <taxon>Bacillati</taxon>
        <taxon>Actinomycetota</taxon>
        <taxon>Actinomycetes</taxon>
        <taxon>Streptosporangiales</taxon>
        <taxon>Nocardiopsidaceae</taxon>
        <taxon>Nocardiopsis</taxon>
    </lineage>
</organism>
<dbReference type="Pfam" id="PF20530">
    <property type="entry name" value="DUF6745"/>
    <property type="match status" value="1"/>
</dbReference>
<gene>
    <name evidence="2" type="ORF">HDA36_000241</name>
</gene>
<accession>A0A7W8QGR2</accession>
<protein>
    <recommendedName>
        <fullName evidence="1">DUF6745 domain-containing protein</fullName>
    </recommendedName>
</protein>
<sequence>MTGRNGPAGPTPDLLSLRSAVRIRREWLRHALCTDPADRAATEQALSELYALIGADPPRFVWVDSPCAALGSGSPLPDPRAARWPRALPLPPGGAGRPVAARLADLESALHCHMADRIRRRTDISPARATMREVAAARSRSPEEGLRLGVPLPQMLAVAVEEPLYGAVQDALRAPLLSAFSAAAAGLRHGLTWFGQHDAHRIGTYEAWLRLELIGLPRELGRTYDLLSVLARSCGWWWPGDEVCVVAERPAAVHTEPLPADPHGGVRLHRDDGPAVVYRDGWGVHAVHGTVVPAWVVHAPDAARIDAEPNVEVRRTAIERIGWGAYIDEAGFRLVSSAPDPGNPGFELRLYDRSGQDPERPTRVLLAVNGSVERDGRRRRYGLDVPARFDDPIAAAGWSYGLPAEVYARLARRT</sequence>
<evidence type="ECO:0000259" key="1">
    <source>
        <dbReference type="Pfam" id="PF20530"/>
    </source>
</evidence>
<proteinExistence type="predicted"/>
<dbReference type="EMBL" id="JACHDB010000001">
    <property type="protein sequence ID" value="MBB5430157.1"/>
    <property type="molecule type" value="Genomic_DNA"/>
</dbReference>
<evidence type="ECO:0000313" key="2">
    <source>
        <dbReference type="EMBL" id="MBB5430157.1"/>
    </source>
</evidence>
<feature type="domain" description="DUF6745" evidence="1">
    <location>
        <begin position="223"/>
        <end position="409"/>
    </location>
</feature>
<dbReference type="InterPro" id="IPR046633">
    <property type="entry name" value="DUF6745"/>
</dbReference>
<keyword evidence="3" id="KW-1185">Reference proteome</keyword>